<organism evidence="6 7">
    <name type="scientific">Desulforapulum autotrophicum (strain ATCC 43914 / DSM 3382 / VKM B-1955 / HRM2)</name>
    <name type="common">Desulfobacterium autotrophicum</name>
    <dbReference type="NCBI Taxonomy" id="177437"/>
    <lineage>
        <taxon>Bacteria</taxon>
        <taxon>Pseudomonadati</taxon>
        <taxon>Thermodesulfobacteriota</taxon>
        <taxon>Desulfobacteria</taxon>
        <taxon>Desulfobacterales</taxon>
        <taxon>Desulfobacteraceae</taxon>
        <taxon>Desulforapulum</taxon>
    </lineage>
</organism>
<name>C0QL39_DESAH</name>
<evidence type="ECO:0000313" key="7">
    <source>
        <dbReference type="Proteomes" id="UP000000442"/>
    </source>
</evidence>
<keyword evidence="7" id="KW-1185">Reference proteome</keyword>
<evidence type="ECO:0000256" key="3">
    <source>
        <dbReference type="ARBA" id="ARBA00023163"/>
    </source>
</evidence>
<feature type="DNA-binding region" description="H-T-H motif" evidence="4">
    <location>
        <begin position="31"/>
        <end position="50"/>
    </location>
</feature>
<protein>
    <submittedName>
        <fullName evidence="6">Transcriptional regulator (TetR-family protein)</fullName>
    </submittedName>
</protein>
<reference evidence="6 7" key="1">
    <citation type="journal article" date="2009" name="Environ. Microbiol.">
        <title>Genome sequence of Desulfobacterium autotrophicum HRM2, a marine sulfate reducer oxidizing organic carbon completely to carbon dioxide.</title>
        <authorList>
            <person name="Strittmatter A.W."/>
            <person name="Liesegang H."/>
            <person name="Rabus R."/>
            <person name="Decker I."/>
            <person name="Amann J."/>
            <person name="Andres S."/>
            <person name="Henne A."/>
            <person name="Fricke W.F."/>
            <person name="Martinez-Arias R."/>
            <person name="Bartels D."/>
            <person name="Goesmann A."/>
            <person name="Krause L."/>
            <person name="Puehler A."/>
            <person name="Klenk H.P."/>
            <person name="Richter M."/>
            <person name="Schuler M."/>
            <person name="Gloeckner F.O."/>
            <person name="Meyerdierks A."/>
            <person name="Gottschalk G."/>
            <person name="Amann R."/>
        </authorList>
    </citation>
    <scope>NUCLEOTIDE SEQUENCE [LARGE SCALE GENOMIC DNA]</scope>
    <source>
        <strain evidence="7">ATCC 43914 / DSM 3382 / HRM2</strain>
    </source>
</reference>
<dbReference type="OrthoDB" id="9793734at2"/>
<evidence type="ECO:0000259" key="5">
    <source>
        <dbReference type="PROSITE" id="PS50977"/>
    </source>
</evidence>
<accession>C0QL39</accession>
<dbReference type="SUPFAM" id="SSF46689">
    <property type="entry name" value="Homeodomain-like"/>
    <property type="match status" value="1"/>
</dbReference>
<dbReference type="InterPro" id="IPR001647">
    <property type="entry name" value="HTH_TetR"/>
</dbReference>
<dbReference type="EMBL" id="CP001087">
    <property type="protein sequence ID" value="ACN14125.1"/>
    <property type="molecule type" value="Genomic_DNA"/>
</dbReference>
<dbReference type="AlphaFoldDB" id="C0QL39"/>
<evidence type="ECO:0000256" key="2">
    <source>
        <dbReference type="ARBA" id="ARBA00023125"/>
    </source>
</evidence>
<dbReference type="Pfam" id="PF00440">
    <property type="entry name" value="TetR_N"/>
    <property type="match status" value="1"/>
</dbReference>
<dbReference type="PRINTS" id="PR00455">
    <property type="entry name" value="HTHTETR"/>
</dbReference>
<dbReference type="InterPro" id="IPR009057">
    <property type="entry name" value="Homeodomain-like_sf"/>
</dbReference>
<dbReference type="InterPro" id="IPR011075">
    <property type="entry name" value="TetR_C"/>
</dbReference>
<feature type="domain" description="HTH tetR-type" evidence="5">
    <location>
        <begin position="8"/>
        <end position="68"/>
    </location>
</feature>
<keyword evidence="1" id="KW-0805">Transcription regulation</keyword>
<dbReference type="Pfam" id="PF16925">
    <property type="entry name" value="TetR_C_13"/>
    <property type="match status" value="1"/>
</dbReference>
<evidence type="ECO:0000256" key="4">
    <source>
        <dbReference type="PROSITE-ProRule" id="PRU00335"/>
    </source>
</evidence>
<dbReference type="STRING" id="177437.HRM2_10130"/>
<dbReference type="HOGENOM" id="CLU_069356_28_1_7"/>
<dbReference type="PANTHER" id="PTHR47506:SF6">
    <property type="entry name" value="HTH-TYPE TRANSCRIPTIONAL REPRESSOR NEMR"/>
    <property type="match status" value="1"/>
</dbReference>
<proteinExistence type="predicted"/>
<evidence type="ECO:0000256" key="1">
    <source>
        <dbReference type="ARBA" id="ARBA00023015"/>
    </source>
</evidence>
<gene>
    <name evidence="6" type="ordered locus">HRM2_10130</name>
</gene>
<evidence type="ECO:0000313" key="6">
    <source>
        <dbReference type="EMBL" id="ACN14125.1"/>
    </source>
</evidence>
<dbReference type="PANTHER" id="PTHR47506">
    <property type="entry name" value="TRANSCRIPTIONAL REGULATORY PROTEIN"/>
    <property type="match status" value="1"/>
</dbReference>
<dbReference type="RefSeq" id="WP_015902914.1">
    <property type="nucleotide sequence ID" value="NC_012108.1"/>
</dbReference>
<dbReference type="InterPro" id="IPR036271">
    <property type="entry name" value="Tet_transcr_reg_TetR-rel_C_sf"/>
</dbReference>
<dbReference type="eggNOG" id="COG1309">
    <property type="taxonomic scope" value="Bacteria"/>
</dbReference>
<dbReference type="GO" id="GO:0003677">
    <property type="term" value="F:DNA binding"/>
    <property type="evidence" value="ECO:0007669"/>
    <property type="project" value="UniProtKB-UniRule"/>
</dbReference>
<dbReference type="Gene3D" id="1.10.357.10">
    <property type="entry name" value="Tetracycline Repressor, domain 2"/>
    <property type="match status" value="1"/>
</dbReference>
<dbReference type="Proteomes" id="UP000000442">
    <property type="component" value="Chromosome"/>
</dbReference>
<keyword evidence="2 4" id="KW-0238">DNA-binding</keyword>
<dbReference type="PROSITE" id="PS50977">
    <property type="entry name" value="HTH_TETR_2"/>
    <property type="match status" value="1"/>
</dbReference>
<keyword evidence="3" id="KW-0804">Transcription</keyword>
<sequence length="202" mass="22442">MEKRAKKTDTRIKLIETGLTLFAKNGYNGTGIKEIVDGADVPKGSFYNYFRSKEAFTVEIIRHYSQALSNMWDASLASGPSDDPHGALRNSFEMIVGLQEGAGVKSGCLIGNLAAEISEASDLCRQEMHRSTTAWKDRVSFYIEQGQAGGSIRNDISSRTLTEFIWNAWEGALLNMKIANSTDPIKECICVLFDFFLKPQKN</sequence>
<dbReference type="KEGG" id="dat:HRM2_10130"/>
<dbReference type="SUPFAM" id="SSF48498">
    <property type="entry name" value="Tetracyclin repressor-like, C-terminal domain"/>
    <property type="match status" value="1"/>
</dbReference>